<protein>
    <submittedName>
        <fullName evidence="1">Uncharacterized protein</fullName>
    </submittedName>
</protein>
<organism evidence="1 2">
    <name type="scientific">Mannheimia succiniciproducens (strain KCTC 0769BP / MBEL55E)</name>
    <dbReference type="NCBI Taxonomy" id="221988"/>
    <lineage>
        <taxon>Bacteria</taxon>
        <taxon>Pseudomonadati</taxon>
        <taxon>Pseudomonadota</taxon>
        <taxon>Gammaproteobacteria</taxon>
        <taxon>Pasteurellales</taxon>
        <taxon>Pasteurellaceae</taxon>
        <taxon>Basfia</taxon>
    </lineage>
</organism>
<keyword evidence="2" id="KW-1185">Reference proteome</keyword>
<sequence length="36" mass="4112">MHWFYKKGGITPTPQAIKSLKIYAKLTALLINRVPL</sequence>
<dbReference type="Proteomes" id="UP000000607">
    <property type="component" value="Chromosome"/>
</dbReference>
<evidence type="ECO:0000313" key="2">
    <source>
        <dbReference type="Proteomes" id="UP000000607"/>
    </source>
</evidence>
<dbReference type="HOGENOM" id="CLU_3356960_0_0_6"/>
<gene>
    <name evidence="1" type="ordered locus">MS0828</name>
</gene>
<evidence type="ECO:0000313" key="1">
    <source>
        <dbReference type="EMBL" id="AAU37435.1"/>
    </source>
</evidence>
<proteinExistence type="predicted"/>
<dbReference type="EMBL" id="AE016827">
    <property type="protein sequence ID" value="AAU37435.1"/>
    <property type="molecule type" value="Genomic_DNA"/>
</dbReference>
<dbReference type="AlphaFoldDB" id="Q65UC5"/>
<dbReference type="KEGG" id="msu:MS0828"/>
<name>Q65UC5_MANSM</name>
<reference evidence="1 2" key="1">
    <citation type="journal article" date="2004" name="Nat. Biotechnol.">
        <title>The genome sequence of the capnophilic rumen bacterium Mannheimia succiniciproducens.</title>
        <authorList>
            <person name="Hong S.H."/>
            <person name="Kim J.S."/>
            <person name="Lee S.Y."/>
            <person name="In Y.H."/>
            <person name="Choi S.S."/>
            <person name="Rih J.-K."/>
            <person name="Kim C.H."/>
            <person name="Jeong H."/>
            <person name="Hur C.G."/>
            <person name="Kim J.J."/>
        </authorList>
    </citation>
    <scope>NUCLEOTIDE SEQUENCE [LARGE SCALE GENOMIC DNA]</scope>
    <source>
        <strain evidence="2">KCTC 0769BP / MBEL55E</strain>
    </source>
</reference>
<accession>Q65UC5</accession>